<evidence type="ECO:0000256" key="2">
    <source>
        <dbReference type="ARBA" id="ARBA00004613"/>
    </source>
</evidence>
<dbReference type="GO" id="GO:0005975">
    <property type="term" value="P:carbohydrate metabolic process"/>
    <property type="evidence" value="ECO:0007669"/>
    <property type="project" value="InterPro"/>
</dbReference>
<name>L8GGT8_ACACF</name>
<dbReference type="RefSeq" id="XP_004333976.1">
    <property type="nucleotide sequence ID" value="XM_004333928.1"/>
</dbReference>
<dbReference type="GO" id="GO:0012505">
    <property type="term" value="C:endomembrane system"/>
    <property type="evidence" value="ECO:0007669"/>
    <property type="project" value="TreeGrafter"/>
</dbReference>
<dbReference type="InterPro" id="IPR011583">
    <property type="entry name" value="Chitinase_II/V-like_cat"/>
</dbReference>
<evidence type="ECO:0000259" key="8">
    <source>
        <dbReference type="SMART" id="SM00636"/>
    </source>
</evidence>
<feature type="domain" description="Chitinase II/V-like catalytic" evidence="8">
    <location>
        <begin position="19"/>
        <end position="292"/>
    </location>
</feature>
<evidence type="ECO:0000256" key="3">
    <source>
        <dbReference type="ARBA" id="ARBA00009336"/>
    </source>
</evidence>
<dbReference type="GO" id="GO:0005576">
    <property type="term" value="C:extracellular region"/>
    <property type="evidence" value="ECO:0007669"/>
    <property type="project" value="UniProtKB-SubCell"/>
</dbReference>
<evidence type="ECO:0000313" key="10">
    <source>
        <dbReference type="Proteomes" id="UP000011083"/>
    </source>
</evidence>
<keyword evidence="6" id="KW-0458">Lysosome</keyword>
<dbReference type="AlphaFoldDB" id="L8GGT8"/>
<keyword evidence="10" id="KW-1185">Reference proteome</keyword>
<dbReference type="SMART" id="SM00636">
    <property type="entry name" value="Glyco_18"/>
    <property type="match status" value="1"/>
</dbReference>
<proteinExistence type="inferred from homology"/>
<dbReference type="Gene3D" id="3.10.50.10">
    <property type="match status" value="1"/>
</dbReference>
<dbReference type="Gene3D" id="3.20.20.80">
    <property type="entry name" value="Glycosidases"/>
    <property type="match status" value="1"/>
</dbReference>
<evidence type="ECO:0000256" key="7">
    <source>
        <dbReference type="ARBA" id="ARBA00040976"/>
    </source>
</evidence>
<reference evidence="9 10" key="1">
    <citation type="journal article" date="2013" name="Genome Biol.">
        <title>Genome of Acanthamoeba castellanii highlights extensive lateral gene transfer and early evolution of tyrosine kinase signaling.</title>
        <authorList>
            <person name="Clarke M."/>
            <person name="Lohan A.J."/>
            <person name="Liu B."/>
            <person name="Lagkouvardos I."/>
            <person name="Roy S."/>
            <person name="Zafar N."/>
            <person name="Bertelli C."/>
            <person name="Schilde C."/>
            <person name="Kianianmomeni A."/>
            <person name="Burglin T.R."/>
            <person name="Frech C."/>
            <person name="Turcotte B."/>
            <person name="Kopec K.O."/>
            <person name="Synnott J.M."/>
            <person name="Choo C."/>
            <person name="Paponov I."/>
            <person name="Finkler A."/>
            <person name="Soon Heng Tan C."/>
            <person name="Hutchins A.P."/>
            <person name="Weinmeier T."/>
            <person name="Rattei T."/>
            <person name="Chu J.S."/>
            <person name="Gimenez G."/>
            <person name="Irimia M."/>
            <person name="Rigden D.J."/>
            <person name="Fitzpatrick D.A."/>
            <person name="Lorenzo-Morales J."/>
            <person name="Bateman A."/>
            <person name="Chiu C.H."/>
            <person name="Tang P."/>
            <person name="Hegemann P."/>
            <person name="Fromm H."/>
            <person name="Raoult D."/>
            <person name="Greub G."/>
            <person name="Miranda-Saavedra D."/>
            <person name="Chen N."/>
            <person name="Nash P."/>
            <person name="Ginger M.L."/>
            <person name="Horn M."/>
            <person name="Schaap P."/>
            <person name="Caler L."/>
            <person name="Loftus B."/>
        </authorList>
    </citation>
    <scope>NUCLEOTIDE SEQUENCE [LARGE SCALE GENOMIC DNA]</scope>
    <source>
        <strain evidence="9 10">Neff</strain>
    </source>
</reference>
<keyword evidence="4" id="KW-0964">Secreted</keyword>
<dbReference type="Proteomes" id="UP000011083">
    <property type="component" value="Unassembled WGS sequence"/>
</dbReference>
<evidence type="ECO:0000256" key="5">
    <source>
        <dbReference type="ARBA" id="ARBA00022729"/>
    </source>
</evidence>
<dbReference type="InterPro" id="IPR029070">
    <property type="entry name" value="Chitinase_insertion_sf"/>
</dbReference>
<keyword evidence="5" id="KW-0732">Signal</keyword>
<dbReference type="FunFam" id="3.10.50.10:FF:000002">
    <property type="entry name" value="Chitinase domain-containing protein 1"/>
    <property type="match status" value="1"/>
</dbReference>
<dbReference type="Pfam" id="PF00704">
    <property type="entry name" value="Glyco_hydro_18"/>
    <property type="match status" value="1"/>
</dbReference>
<dbReference type="PANTHER" id="PTHR46066:SF2">
    <property type="entry name" value="CHITINASE DOMAIN-CONTAINING PROTEIN 1"/>
    <property type="match status" value="1"/>
</dbReference>
<dbReference type="OrthoDB" id="10254444at2759"/>
<dbReference type="GO" id="GO:0070492">
    <property type="term" value="F:oligosaccharide binding"/>
    <property type="evidence" value="ECO:0007669"/>
    <property type="project" value="TreeGrafter"/>
</dbReference>
<sequence length="300" mass="34326">MERKLVKENPTAKSIVNQHKKYSTEQASVKNFENPTLSLLANLHCAPDDRGESKVQLTGRHDVDQGWLKDVRNVVENATAPLIVPRFMFHGWLLEDYQHLFAEQTLINQLIALLVREAQNFDGLVLEHNFVLNTQISPFIIGLANELHELNKKIILVIPYIDGFSLMTYDYSNPQRPGPTAPLSWVTQNVLRLLPPDHRTSGNQLGHKILMGINFYGYENAEAVIGSRYIKMLTSYKPKLVWHAAHHEHSFTYKKGEEEHTVFYPTLKSVHDKLELARSLGVGISIWEIGQGLDYFYDLL</sequence>
<protein>
    <recommendedName>
        <fullName evidence="7">Chitinase domain-containing protein 1</fullName>
    </recommendedName>
</protein>
<evidence type="ECO:0000256" key="6">
    <source>
        <dbReference type="ARBA" id="ARBA00023228"/>
    </source>
</evidence>
<organism evidence="9 10">
    <name type="scientific">Acanthamoeba castellanii (strain ATCC 30010 / Neff)</name>
    <dbReference type="NCBI Taxonomy" id="1257118"/>
    <lineage>
        <taxon>Eukaryota</taxon>
        <taxon>Amoebozoa</taxon>
        <taxon>Discosea</taxon>
        <taxon>Longamoebia</taxon>
        <taxon>Centramoebida</taxon>
        <taxon>Acanthamoebidae</taxon>
        <taxon>Acanthamoeba</taxon>
    </lineage>
</organism>
<dbReference type="InterPro" id="IPR001223">
    <property type="entry name" value="Glyco_hydro18_cat"/>
</dbReference>
<dbReference type="STRING" id="1257118.L8GGT8"/>
<evidence type="ECO:0000256" key="1">
    <source>
        <dbReference type="ARBA" id="ARBA00004371"/>
    </source>
</evidence>
<dbReference type="SUPFAM" id="SSF51445">
    <property type="entry name" value="(Trans)glycosidases"/>
    <property type="match status" value="1"/>
</dbReference>
<comment type="subcellular location">
    <subcellularLocation>
        <location evidence="1">Lysosome</location>
    </subcellularLocation>
    <subcellularLocation>
        <location evidence="2">Secreted</location>
    </subcellularLocation>
</comment>
<evidence type="ECO:0000256" key="4">
    <source>
        <dbReference type="ARBA" id="ARBA00022525"/>
    </source>
</evidence>
<dbReference type="GO" id="GO:0008061">
    <property type="term" value="F:chitin binding"/>
    <property type="evidence" value="ECO:0007669"/>
    <property type="project" value="InterPro"/>
</dbReference>
<dbReference type="VEuPathDB" id="AmoebaDB:ACA1_400290"/>
<dbReference type="EMBL" id="KB008145">
    <property type="protein sequence ID" value="ELR11963.1"/>
    <property type="molecule type" value="Genomic_DNA"/>
</dbReference>
<dbReference type="GeneID" id="14912443"/>
<dbReference type="InterPro" id="IPR017853">
    <property type="entry name" value="GH"/>
</dbReference>
<evidence type="ECO:0000313" key="9">
    <source>
        <dbReference type="EMBL" id="ELR11963.1"/>
    </source>
</evidence>
<dbReference type="KEGG" id="acan:ACA1_400290"/>
<dbReference type="PANTHER" id="PTHR46066">
    <property type="entry name" value="CHITINASE DOMAIN-CONTAINING PROTEIN 1 FAMILY MEMBER"/>
    <property type="match status" value="1"/>
</dbReference>
<gene>
    <name evidence="9" type="ORF">ACA1_400290</name>
</gene>
<accession>L8GGT8</accession>
<comment type="similarity">
    <text evidence="3">Belongs to the glycosyl hydrolase 18 family.</text>
</comment>
<dbReference type="GO" id="GO:0005764">
    <property type="term" value="C:lysosome"/>
    <property type="evidence" value="ECO:0007669"/>
    <property type="project" value="UniProtKB-SubCell"/>
</dbReference>